<dbReference type="EMBL" id="JAVRBK010000001">
    <property type="protein sequence ID" value="KAK5650994.1"/>
    <property type="molecule type" value="Genomic_DNA"/>
</dbReference>
<comment type="similarity">
    <text evidence="1">Belongs to the BCOR family.</text>
</comment>
<dbReference type="GO" id="GO:0000122">
    <property type="term" value="P:negative regulation of transcription by RNA polymerase II"/>
    <property type="evidence" value="ECO:0007669"/>
    <property type="project" value="TreeGrafter"/>
</dbReference>
<evidence type="ECO:0000256" key="2">
    <source>
        <dbReference type="PROSITE-ProRule" id="PRU00023"/>
    </source>
</evidence>
<feature type="compositionally biased region" description="Polar residues" evidence="3">
    <location>
        <begin position="968"/>
        <end position="979"/>
    </location>
</feature>
<evidence type="ECO:0000313" key="5">
    <source>
        <dbReference type="Proteomes" id="UP001329430"/>
    </source>
</evidence>
<dbReference type="PROSITE" id="PS50297">
    <property type="entry name" value="ANK_REP_REGION"/>
    <property type="match status" value="2"/>
</dbReference>
<dbReference type="Gene3D" id="1.25.40.20">
    <property type="entry name" value="Ankyrin repeat-containing domain"/>
    <property type="match status" value="1"/>
</dbReference>
<feature type="region of interest" description="Disordered" evidence="3">
    <location>
        <begin position="814"/>
        <end position="844"/>
    </location>
</feature>
<feature type="region of interest" description="Disordered" evidence="3">
    <location>
        <begin position="542"/>
        <end position="561"/>
    </location>
</feature>
<name>A0AAN7VW04_9COLE</name>
<dbReference type="PRINTS" id="PR01415">
    <property type="entry name" value="ANKYRIN"/>
</dbReference>
<dbReference type="Pfam" id="PF12796">
    <property type="entry name" value="Ank_2"/>
    <property type="match status" value="1"/>
</dbReference>
<feature type="compositionally biased region" description="Basic and acidic residues" evidence="3">
    <location>
        <begin position="814"/>
        <end position="837"/>
    </location>
</feature>
<feature type="region of interest" description="Disordered" evidence="3">
    <location>
        <begin position="238"/>
        <end position="299"/>
    </location>
</feature>
<dbReference type="PROSITE" id="PS50088">
    <property type="entry name" value="ANK_REPEAT"/>
    <property type="match status" value="2"/>
</dbReference>
<feature type="compositionally biased region" description="Basic and acidic residues" evidence="3">
    <location>
        <begin position="1115"/>
        <end position="1129"/>
    </location>
</feature>
<feature type="compositionally biased region" description="Basic and acidic residues" evidence="3">
    <location>
        <begin position="1157"/>
        <end position="1167"/>
    </location>
</feature>
<dbReference type="InterPro" id="IPR036770">
    <property type="entry name" value="Ankyrin_rpt-contain_sf"/>
</dbReference>
<feature type="compositionally biased region" description="Polar residues" evidence="3">
    <location>
        <begin position="256"/>
        <end position="299"/>
    </location>
</feature>
<proteinExistence type="inferred from homology"/>
<feature type="compositionally biased region" description="Polar residues" evidence="3">
    <location>
        <begin position="579"/>
        <end position="606"/>
    </location>
</feature>
<feature type="region of interest" description="Disordered" evidence="3">
    <location>
        <begin position="19"/>
        <end position="205"/>
    </location>
</feature>
<feature type="region of interest" description="Disordered" evidence="3">
    <location>
        <begin position="430"/>
        <end position="457"/>
    </location>
</feature>
<feature type="region of interest" description="Disordered" evidence="3">
    <location>
        <begin position="577"/>
        <end position="650"/>
    </location>
</feature>
<keyword evidence="2" id="KW-0040">ANK repeat</keyword>
<dbReference type="GO" id="GO:0003714">
    <property type="term" value="F:transcription corepressor activity"/>
    <property type="evidence" value="ECO:0007669"/>
    <property type="project" value="TreeGrafter"/>
</dbReference>
<feature type="compositionally biased region" description="Polar residues" evidence="3">
    <location>
        <begin position="698"/>
        <end position="723"/>
    </location>
</feature>
<feature type="compositionally biased region" description="Low complexity" evidence="3">
    <location>
        <begin position="338"/>
        <end position="349"/>
    </location>
</feature>
<feature type="compositionally biased region" description="Polar residues" evidence="3">
    <location>
        <begin position="1168"/>
        <end position="1180"/>
    </location>
</feature>
<organism evidence="4 5">
    <name type="scientific">Pyrocoelia pectoralis</name>
    <dbReference type="NCBI Taxonomy" id="417401"/>
    <lineage>
        <taxon>Eukaryota</taxon>
        <taxon>Metazoa</taxon>
        <taxon>Ecdysozoa</taxon>
        <taxon>Arthropoda</taxon>
        <taxon>Hexapoda</taxon>
        <taxon>Insecta</taxon>
        <taxon>Pterygota</taxon>
        <taxon>Neoptera</taxon>
        <taxon>Endopterygota</taxon>
        <taxon>Coleoptera</taxon>
        <taxon>Polyphaga</taxon>
        <taxon>Elateriformia</taxon>
        <taxon>Elateroidea</taxon>
        <taxon>Lampyridae</taxon>
        <taxon>Lampyrinae</taxon>
        <taxon>Pyrocoelia</taxon>
    </lineage>
</organism>
<dbReference type="PANTHER" id="PTHR24117:SF9">
    <property type="entry name" value="BCL-6 COREPRESSOR PCGF1 BINDING DOMAIN-CONTAINING PROTEIN"/>
    <property type="match status" value="1"/>
</dbReference>
<feature type="region of interest" description="Disordered" evidence="3">
    <location>
        <begin position="692"/>
        <end position="723"/>
    </location>
</feature>
<feature type="compositionally biased region" description="Basic and acidic residues" evidence="3">
    <location>
        <begin position="1192"/>
        <end position="1223"/>
    </location>
</feature>
<feature type="region of interest" description="Disordered" evidence="3">
    <location>
        <begin position="1306"/>
        <end position="1332"/>
    </location>
</feature>
<dbReference type="Proteomes" id="UP001329430">
    <property type="component" value="Chromosome 1"/>
</dbReference>
<dbReference type="PANTHER" id="PTHR24117">
    <property type="entry name" value="AGAP007537-PB"/>
    <property type="match status" value="1"/>
</dbReference>
<feature type="compositionally biased region" description="Polar residues" evidence="3">
    <location>
        <begin position="1141"/>
        <end position="1153"/>
    </location>
</feature>
<feature type="region of interest" description="Disordered" evidence="3">
    <location>
        <begin position="1254"/>
        <end position="1278"/>
    </location>
</feature>
<evidence type="ECO:0000256" key="3">
    <source>
        <dbReference type="SAM" id="MobiDB-lite"/>
    </source>
</evidence>
<dbReference type="InterPro" id="IPR047144">
    <property type="entry name" value="BCOR-like"/>
</dbReference>
<feature type="compositionally biased region" description="Basic and acidic residues" evidence="3">
    <location>
        <begin position="1587"/>
        <end position="1597"/>
    </location>
</feature>
<feature type="region of interest" description="Disordered" evidence="3">
    <location>
        <begin position="1115"/>
        <end position="1223"/>
    </location>
</feature>
<feature type="region of interest" description="Disordered" evidence="3">
    <location>
        <begin position="968"/>
        <end position="1068"/>
    </location>
</feature>
<protein>
    <recommendedName>
        <fullName evidence="6">BCL-6 corepressor</fullName>
    </recommendedName>
</protein>
<feature type="compositionally biased region" description="Low complexity" evidence="3">
    <location>
        <begin position="1311"/>
        <end position="1326"/>
    </location>
</feature>
<feature type="repeat" description="ANK" evidence="2">
    <location>
        <begin position="1696"/>
        <end position="1728"/>
    </location>
</feature>
<feature type="region of interest" description="Disordered" evidence="3">
    <location>
        <begin position="331"/>
        <end position="353"/>
    </location>
</feature>
<feature type="compositionally biased region" description="Polar residues" evidence="3">
    <location>
        <begin position="238"/>
        <end position="248"/>
    </location>
</feature>
<feature type="compositionally biased region" description="Polar residues" evidence="3">
    <location>
        <begin position="19"/>
        <end position="30"/>
    </location>
</feature>
<dbReference type="GO" id="GO:0005634">
    <property type="term" value="C:nucleus"/>
    <property type="evidence" value="ECO:0007669"/>
    <property type="project" value="TreeGrafter"/>
</dbReference>
<comment type="caution">
    <text evidence="4">The sequence shown here is derived from an EMBL/GenBank/DDBJ whole genome shotgun (WGS) entry which is preliminary data.</text>
</comment>
<feature type="compositionally biased region" description="Low complexity" evidence="3">
    <location>
        <begin position="185"/>
        <end position="205"/>
    </location>
</feature>
<gene>
    <name evidence="4" type="ORF">RI129_002023</name>
</gene>
<reference evidence="4 5" key="1">
    <citation type="journal article" date="2024" name="Insects">
        <title>An Improved Chromosome-Level Genome Assembly of the Firefly Pyrocoelia pectoralis.</title>
        <authorList>
            <person name="Fu X."/>
            <person name="Meyer-Rochow V.B."/>
            <person name="Ballantyne L."/>
            <person name="Zhu X."/>
        </authorList>
    </citation>
    <scope>NUCLEOTIDE SEQUENCE [LARGE SCALE GENOMIC DNA]</scope>
    <source>
        <strain evidence="4">XCY_ONT2</strain>
    </source>
</reference>
<feature type="compositionally biased region" description="Polar residues" evidence="3">
    <location>
        <begin position="433"/>
        <end position="445"/>
    </location>
</feature>
<feature type="region of interest" description="Disordered" evidence="3">
    <location>
        <begin position="1582"/>
        <end position="1614"/>
    </location>
</feature>
<dbReference type="Pfam" id="PF00023">
    <property type="entry name" value="Ank"/>
    <property type="match status" value="1"/>
</dbReference>
<dbReference type="InterPro" id="IPR002110">
    <property type="entry name" value="Ankyrin_rpt"/>
</dbReference>
<accession>A0AAN7VW04</accession>
<feature type="compositionally biased region" description="Polar residues" evidence="3">
    <location>
        <begin position="71"/>
        <end position="118"/>
    </location>
</feature>
<evidence type="ECO:0000313" key="4">
    <source>
        <dbReference type="EMBL" id="KAK5650994.1"/>
    </source>
</evidence>
<dbReference type="SMART" id="SM00248">
    <property type="entry name" value="ANK"/>
    <property type="match status" value="3"/>
</dbReference>
<evidence type="ECO:0000256" key="1">
    <source>
        <dbReference type="ARBA" id="ARBA00034703"/>
    </source>
</evidence>
<dbReference type="SUPFAM" id="SSF48403">
    <property type="entry name" value="Ankyrin repeat"/>
    <property type="match status" value="1"/>
</dbReference>
<keyword evidence="5" id="KW-1185">Reference proteome</keyword>
<evidence type="ECO:0008006" key="6">
    <source>
        <dbReference type="Google" id="ProtNLM"/>
    </source>
</evidence>
<feature type="compositionally biased region" description="Polar residues" evidence="3">
    <location>
        <begin position="41"/>
        <end position="58"/>
    </location>
</feature>
<sequence length="1913" mass="214592">MDVSFTNVLEGARQYFQGLPTTTCSTSNPAYPTGGGEHQTAHYNTEPNSERTPTSSYWPPQERSQSRDLQQRPSSHQSEPARPSSHNQGQIQEQIRSSSSYHAPNSHQEQSIPTSHTYQFARPHSREIQQSPHHLPQHQQQQHQQQQPPQQQYQSHILPNPAYQQSTASIAHRTPSRVPEMTAPQSQTYHQMQQSQNHAQQQPQAYSGYQQNRTYYPVHTQPQQTQYYNHSYQVASSQGYSQTQSQEVSYAHSYPSHPQNSYPNENTYMTSKVTPSHNPESGNLKEQSNMPLTQNQQAPQPYRATHNLPPIAALSSLNYHSSRSREAIRIANNKSRVPAPSTSTPSYSTKMNDTKHPVQQQYSSQNTHTDYASQHHNRTTVSQSYQCPPAVTYSNNQFTSSTPASMTTAPGVHAQSSYALQESPKTYHIPNSKIIQSHPNTTSVTKQKRESPLDLSVKTVRTSADSTLDDTENDQKRLAKYYQTGRPSMHSPMQAPTNYPVDTYNNTYQRGHANKSTPLPSSGVPKVDFLPNFNVSALSQGPTAAKVDNRRLPGQATCDNVNQRQYYDRKTYHQAVLPQPSSNAPRHSMPHTSPHYSSTGMLQNTPKKPVHGLPRIDFLPPSGKTSAMYAVPSGEAQRKRPSEPIPSSVPNKIQKVDVWRQTIDQQIEQRLSSYAKSRLQQEQVQKPIQANKPIVNGNFPTSNQDRSKESYTSYHRPSFNTGQPSLSYANNSGQYMQSSHNQTYVPTPVAHQYPAYTNHGSQQQQTLYVQNSLPRTNSNPSLPITNTNRNNLGGAADRRVLSLLRNSLEIKGAKEAQKKLEREQHKPLEHSLHHPRTDVQQPSTDVMAPLQPKPGVVGRHNMSPFAATSIFDQNSNTPPTYKFHLPKAIDSIKFDTDIPKDNRVMNKNLDSNMASLANSNTDLDGLTAILAARIRTKAELKQVGNHYSTATTDNNIIRPLNDNHLLKQSNELSNGSSPPKLTREKSSHLPRRKLFNRCEDELNGSATNNVPHRDKSGLRSSSETSVFDFPDSDSDTEMPVLERQSLLEMRRDRKVPKPNTGEGGEPSVSLDVSFNDACDKFMAQLKTGIGKKRGRRKKIVEADVLAKLETVVTREKPRDKIKDEPKDEASDSDSDVPLINCKSQPTTLVSTVSNEEEISHIKNEENTTSKLEMSFDSGSDTENETVKNLPDNLKEQDNVNREKDISKPSKEKSGFGDGTDFHPGWEEEVYKYKRSLRMPAALIHVTRPPQWHRLSTSLPDLDPCPNSPSPSENPDSLKSRIKIEPIDSDLDSNSNFSFSFVKSNYDSEEGSSSAKSVPTSASSKPKNTNSILDRLMERCGARKRKRLKKKSDENLKIIEKSEKELELLPTPGLEVETINSKKIGPIVKEETALLGFRKKTIDNFKDTFINNSKNLLGVNKEFKAVIKSSRTRLESRVLKQKATIKEVFGEDRPASAPPVTCVDNTEEVENKSQLNISFSNEHCNASSIEDLKVSSVLENTREVLKSKLLNRGRKGCVNLLKSLTTKKIISEFVDDDNLIKQERDSKSETPSIDGDDYTTPARRKMKNIRRKFSSGFDYIRKKKKQVKKENAEAETTPKSKRRGALPKATPESEQDIQREIKMWVMNKGIGETHLHRAARLGYTDITAYCLEKMDSFASPKDNAGYTPLHEACARGHLSIAKLLLLYGANVSESAQGGIRPLHEAAENGFAEIVRLLLSYGADPTLATYSGLKPLSLATEEITVNLLQNHIADVAGEVPSSPWNFRGPATFFDLAEMGYDPLEDVPPVDPVSEDEDIEFEISDQPLPNLYSIRGEAPMDRWILLQDLSNILRIKSRDALLKQICPIVPSSSVNNNYKSVLRELKMSEFLEQARCCQYMCVGEKINTRASKIALVKYSDKVKELLAVDKIMITVR</sequence>
<feature type="compositionally biased region" description="Low complexity" evidence="3">
    <location>
        <begin position="129"/>
        <end position="154"/>
    </location>
</feature>
<feature type="repeat" description="ANK" evidence="2">
    <location>
        <begin position="1663"/>
        <end position="1695"/>
    </location>
</feature>